<protein>
    <submittedName>
        <fullName evidence="1">Uncharacterized protein</fullName>
    </submittedName>
</protein>
<accession>A0AAE9C5P0</accession>
<sequence length="104" mass="11912">MTTIVVLHDTTFKDVDKMMNNIDYVAQHSKAFNGEFTIYCEPESPLAPVLKEAGLPFSTTDFPEEPDFVISFIYDLHDGSKASELAMNQWKSRRPVWPFQVLKP</sequence>
<dbReference type="Proteomes" id="UP000828350">
    <property type="component" value="Segment"/>
</dbReference>
<proteinExistence type="predicted"/>
<evidence type="ECO:0000313" key="1">
    <source>
        <dbReference type="EMBL" id="UEN68816.1"/>
    </source>
</evidence>
<name>A0AAE9C5P0_9CAUD</name>
<gene>
    <name evidence="1" type="ORF">Moo19_gp20</name>
</gene>
<evidence type="ECO:0000313" key="2">
    <source>
        <dbReference type="Proteomes" id="UP000828350"/>
    </source>
</evidence>
<dbReference type="EMBL" id="MZ358387">
    <property type="protein sequence ID" value="UEN68816.1"/>
    <property type="molecule type" value="Genomic_DNA"/>
</dbReference>
<keyword evidence="2" id="KW-1185">Reference proteome</keyword>
<reference evidence="1" key="1">
    <citation type="submission" date="2021-06" db="EMBL/GenBank/DDBJ databases">
        <authorList>
            <person name="Tinney K.R."/>
            <person name="Subramanian S."/>
            <person name="Parent K.N."/>
        </authorList>
    </citation>
    <scope>NUCLEOTIDE SEQUENCE</scope>
</reference>
<organism evidence="1 2">
    <name type="scientific">Shigella virus Moo19</name>
    <dbReference type="NCBI Taxonomy" id="2886042"/>
    <lineage>
        <taxon>Viruses</taxon>
        <taxon>Duplodnaviria</taxon>
        <taxon>Heunggongvirae</taxon>
        <taxon>Uroviricota</taxon>
        <taxon>Caudoviricetes</taxon>
        <taxon>Schitoviridae</taxon>
        <taxon>Enquatrovirinae</taxon>
        <taxon>Moovirus</taxon>
        <taxon>Moovirus moo</taxon>
    </lineage>
</organism>